<comment type="similarity">
    <text evidence="2 6">Belongs to the flagella basal body rod proteins family.</text>
</comment>
<dbReference type="GO" id="GO:0071973">
    <property type="term" value="P:bacterial-type flagellum-dependent cell motility"/>
    <property type="evidence" value="ECO:0007669"/>
    <property type="project" value="InterPro"/>
</dbReference>
<keyword evidence="7" id="KW-0969">Cilium</keyword>
<dbReference type="Proteomes" id="UP000320386">
    <property type="component" value="Chromosome"/>
</dbReference>
<evidence type="ECO:0000256" key="6">
    <source>
        <dbReference type="PIRNR" id="PIRNR002889"/>
    </source>
</evidence>
<dbReference type="KEGG" id="mcad:Pan265_20530"/>
<keyword evidence="8" id="KW-1185">Reference proteome</keyword>
<accession>A0A518BYY8</accession>
<evidence type="ECO:0000256" key="4">
    <source>
        <dbReference type="ARBA" id="ARBA00023143"/>
    </source>
</evidence>
<evidence type="ECO:0000313" key="8">
    <source>
        <dbReference type="Proteomes" id="UP000320386"/>
    </source>
</evidence>
<evidence type="ECO:0000256" key="3">
    <source>
        <dbReference type="ARBA" id="ARBA00014376"/>
    </source>
</evidence>
<keyword evidence="7" id="KW-0966">Cell projection</keyword>
<evidence type="ECO:0000256" key="5">
    <source>
        <dbReference type="ARBA" id="ARBA00024934"/>
    </source>
</evidence>
<organism evidence="7 8">
    <name type="scientific">Mucisphaera calidilacus</name>
    <dbReference type="NCBI Taxonomy" id="2527982"/>
    <lineage>
        <taxon>Bacteria</taxon>
        <taxon>Pseudomonadati</taxon>
        <taxon>Planctomycetota</taxon>
        <taxon>Phycisphaerae</taxon>
        <taxon>Phycisphaerales</taxon>
        <taxon>Phycisphaeraceae</taxon>
        <taxon>Mucisphaera</taxon>
    </lineage>
</organism>
<protein>
    <recommendedName>
        <fullName evidence="3 6">Flagellar basal body rod protein FlgB</fullName>
    </recommendedName>
</protein>
<dbReference type="InterPro" id="IPR006300">
    <property type="entry name" value="FlgB"/>
</dbReference>
<dbReference type="RefSeq" id="WP_145446364.1">
    <property type="nucleotide sequence ID" value="NZ_CP036280.1"/>
</dbReference>
<sequence length="144" mass="16473">MIQGVFDHGAMPALERMLTFTSARQKALSHNIANLSTPNFRPVDLDPELFQHQLGDAIDRRRQSRRPVDGDLQLRNTRQVQESDGTLAFTPQKGGEGILYHDRNNRDLERTMQSLAENTLVHNTAIDLLRSEFELLRSAIRERP</sequence>
<keyword evidence="7" id="KW-0282">Flagellum</keyword>
<keyword evidence="4 6" id="KW-0975">Bacterial flagellum</keyword>
<comment type="subunit">
    <text evidence="6">The basal body constitutes a major portion of the flagellar organelle and consists of a number of rings mounted on a central rod.</text>
</comment>
<comment type="function">
    <text evidence="5 6">Structural component of flagellum, the bacterial motility apparatus. Part of the rod structure of flagellar basal body.</text>
</comment>
<reference evidence="7 8" key="1">
    <citation type="submission" date="2019-02" db="EMBL/GenBank/DDBJ databases">
        <title>Deep-cultivation of Planctomycetes and their phenomic and genomic characterization uncovers novel biology.</title>
        <authorList>
            <person name="Wiegand S."/>
            <person name="Jogler M."/>
            <person name="Boedeker C."/>
            <person name="Pinto D."/>
            <person name="Vollmers J."/>
            <person name="Rivas-Marin E."/>
            <person name="Kohn T."/>
            <person name="Peeters S.H."/>
            <person name="Heuer A."/>
            <person name="Rast P."/>
            <person name="Oberbeckmann S."/>
            <person name="Bunk B."/>
            <person name="Jeske O."/>
            <person name="Meyerdierks A."/>
            <person name="Storesund J.E."/>
            <person name="Kallscheuer N."/>
            <person name="Luecker S."/>
            <person name="Lage O.M."/>
            <person name="Pohl T."/>
            <person name="Merkel B.J."/>
            <person name="Hornburger P."/>
            <person name="Mueller R.-W."/>
            <person name="Bruemmer F."/>
            <person name="Labrenz M."/>
            <person name="Spormann A.M."/>
            <person name="Op den Camp H."/>
            <person name="Overmann J."/>
            <person name="Amann R."/>
            <person name="Jetten M.S.M."/>
            <person name="Mascher T."/>
            <person name="Medema M.H."/>
            <person name="Devos D.P."/>
            <person name="Kaster A.-K."/>
            <person name="Ovreas L."/>
            <person name="Rohde M."/>
            <person name="Galperin M.Y."/>
            <person name="Jogler C."/>
        </authorList>
    </citation>
    <scope>NUCLEOTIDE SEQUENCE [LARGE SCALE GENOMIC DNA]</scope>
    <source>
        <strain evidence="7 8">Pan265</strain>
    </source>
</reference>
<proteinExistence type="inferred from homology"/>
<evidence type="ECO:0000256" key="1">
    <source>
        <dbReference type="ARBA" id="ARBA00004117"/>
    </source>
</evidence>
<dbReference type="GO" id="GO:0030694">
    <property type="term" value="C:bacterial-type flagellum basal body, rod"/>
    <property type="evidence" value="ECO:0007669"/>
    <property type="project" value="InterPro"/>
</dbReference>
<name>A0A518BYY8_9BACT</name>
<gene>
    <name evidence="7" type="primary">flgB</name>
    <name evidence="7" type="ORF">Pan265_20530</name>
</gene>
<comment type="subcellular location">
    <subcellularLocation>
        <location evidence="1 6">Bacterial flagellum basal body</location>
    </subcellularLocation>
</comment>
<dbReference type="OrthoDB" id="269850at2"/>
<dbReference type="PIRSF" id="PIRSF002889">
    <property type="entry name" value="Rod_FlgB"/>
    <property type="match status" value="1"/>
</dbReference>
<evidence type="ECO:0000256" key="2">
    <source>
        <dbReference type="ARBA" id="ARBA00009677"/>
    </source>
</evidence>
<dbReference type="EMBL" id="CP036280">
    <property type="protein sequence ID" value="QDU72190.1"/>
    <property type="molecule type" value="Genomic_DNA"/>
</dbReference>
<evidence type="ECO:0000313" key="7">
    <source>
        <dbReference type="EMBL" id="QDU72190.1"/>
    </source>
</evidence>
<dbReference type="AlphaFoldDB" id="A0A518BYY8"/>